<sequence>MKTKQGIPACGGDGEGHILKRIARIKFPQRHPKSSTSGSTCSQAQHETESIESDVPAPPKNAAAGGKASLQPELGWMHLILNLNLMMEESGETPCFKTTTWEFE</sequence>
<dbReference type="EMBL" id="CM007652">
    <property type="protein sequence ID" value="ONI25620.1"/>
    <property type="molecule type" value="Genomic_DNA"/>
</dbReference>
<dbReference type="PANTHER" id="PTHR35751">
    <property type="match status" value="1"/>
</dbReference>
<dbReference type="Proteomes" id="UP000006882">
    <property type="component" value="Chromosome G2"/>
</dbReference>
<feature type="compositionally biased region" description="Polar residues" evidence="1">
    <location>
        <begin position="34"/>
        <end position="45"/>
    </location>
</feature>
<organism evidence="2 3">
    <name type="scientific">Prunus persica</name>
    <name type="common">Peach</name>
    <name type="synonym">Amygdalus persica</name>
    <dbReference type="NCBI Taxonomy" id="3760"/>
    <lineage>
        <taxon>Eukaryota</taxon>
        <taxon>Viridiplantae</taxon>
        <taxon>Streptophyta</taxon>
        <taxon>Embryophyta</taxon>
        <taxon>Tracheophyta</taxon>
        <taxon>Spermatophyta</taxon>
        <taxon>Magnoliopsida</taxon>
        <taxon>eudicotyledons</taxon>
        <taxon>Gunneridae</taxon>
        <taxon>Pentapetalae</taxon>
        <taxon>rosids</taxon>
        <taxon>fabids</taxon>
        <taxon>Rosales</taxon>
        <taxon>Rosaceae</taxon>
        <taxon>Amygdaloideae</taxon>
        <taxon>Amygdaleae</taxon>
        <taxon>Prunus</taxon>
    </lineage>
</organism>
<protein>
    <submittedName>
        <fullName evidence="2">Uncharacterized protein</fullName>
    </submittedName>
</protein>
<name>A0A251QQC0_PRUPE</name>
<feature type="region of interest" description="Disordered" evidence="1">
    <location>
        <begin position="27"/>
        <end position="68"/>
    </location>
</feature>
<proteinExistence type="predicted"/>
<dbReference type="PANTHER" id="PTHR35751:SF1">
    <property type="entry name" value="GENOME ASSEMBLY, CHROMOSOME: A02"/>
    <property type="match status" value="1"/>
</dbReference>
<gene>
    <name evidence="2" type="ORF">PRUPE_2G311800</name>
</gene>
<evidence type="ECO:0000256" key="1">
    <source>
        <dbReference type="SAM" id="MobiDB-lite"/>
    </source>
</evidence>
<keyword evidence="3" id="KW-1185">Reference proteome</keyword>
<dbReference type="Gramene" id="ONI25620">
    <property type="protein sequence ID" value="ONI25620"/>
    <property type="gene ID" value="PRUPE_2G311800"/>
</dbReference>
<dbReference type="AlphaFoldDB" id="A0A251QQC0"/>
<reference evidence="2 3" key="1">
    <citation type="journal article" date="2013" name="Nat. Genet.">
        <title>The high-quality draft genome of peach (Prunus persica) identifies unique patterns of genetic diversity, domestication and genome evolution.</title>
        <authorList>
            <consortium name="International Peach Genome Initiative"/>
            <person name="Verde I."/>
            <person name="Abbott A.G."/>
            <person name="Scalabrin S."/>
            <person name="Jung S."/>
            <person name="Shu S."/>
            <person name="Marroni F."/>
            <person name="Zhebentyayeva T."/>
            <person name="Dettori M.T."/>
            <person name="Grimwood J."/>
            <person name="Cattonaro F."/>
            <person name="Zuccolo A."/>
            <person name="Rossini L."/>
            <person name="Jenkins J."/>
            <person name="Vendramin E."/>
            <person name="Meisel L.A."/>
            <person name="Decroocq V."/>
            <person name="Sosinski B."/>
            <person name="Prochnik S."/>
            <person name="Mitros T."/>
            <person name="Policriti A."/>
            <person name="Cipriani G."/>
            <person name="Dondini L."/>
            <person name="Ficklin S."/>
            <person name="Goodstein D.M."/>
            <person name="Xuan P."/>
            <person name="Del Fabbro C."/>
            <person name="Aramini V."/>
            <person name="Copetti D."/>
            <person name="Gonzalez S."/>
            <person name="Horner D.S."/>
            <person name="Falchi R."/>
            <person name="Lucas S."/>
            <person name="Mica E."/>
            <person name="Maldonado J."/>
            <person name="Lazzari B."/>
            <person name="Bielenberg D."/>
            <person name="Pirona R."/>
            <person name="Miculan M."/>
            <person name="Barakat A."/>
            <person name="Testolin R."/>
            <person name="Stella A."/>
            <person name="Tartarini S."/>
            <person name="Tonutti P."/>
            <person name="Arus P."/>
            <person name="Orellana A."/>
            <person name="Wells C."/>
            <person name="Main D."/>
            <person name="Vizzotto G."/>
            <person name="Silva H."/>
            <person name="Salamini F."/>
            <person name="Schmutz J."/>
            <person name="Morgante M."/>
            <person name="Rokhsar D.S."/>
        </authorList>
    </citation>
    <scope>NUCLEOTIDE SEQUENCE [LARGE SCALE GENOMIC DNA]</scope>
    <source>
        <strain evidence="3">cv. Nemared</strain>
    </source>
</reference>
<accession>A0A251QQC0</accession>
<evidence type="ECO:0000313" key="2">
    <source>
        <dbReference type="EMBL" id="ONI25620.1"/>
    </source>
</evidence>
<evidence type="ECO:0000313" key="3">
    <source>
        <dbReference type="Proteomes" id="UP000006882"/>
    </source>
</evidence>